<reference evidence="5 7" key="2">
    <citation type="submission" date="2017-06" db="EMBL/GenBank/DDBJ databases">
        <title>Genome sequencing of Fusobacterium nucleatum subsp. polymorphum KCOM 1275 (=ChDC F310).</title>
        <authorList>
            <person name="Kook J.-K."/>
            <person name="Park S.-N."/>
            <person name="Lim Y.K."/>
            <person name="Roh H."/>
        </authorList>
    </citation>
    <scope>NUCLEOTIDE SEQUENCE [LARGE SCALE GENOMIC DNA]</scope>
    <source>
        <strain evidence="5 7">KCOM 1275</strain>
    </source>
</reference>
<dbReference type="AlphaFoldDB" id="A0A0D6GM37"/>
<gene>
    <name evidence="5" type="ORF">CBG61_12400</name>
    <name evidence="4" type="ORF">RO02_06120</name>
</gene>
<dbReference type="InterPro" id="IPR010258">
    <property type="entry name" value="Conjugal_tfr_TrbG/VirB9/CagX"/>
</dbReference>
<sequence>MKKRLLSLLILIGLTNSLYAVDYASEYDPYSTEEPTIEKGYKNSKTNINSTYFYNENDSYRIPTRAGYISTIILSPDEDIIHAEIGDATRWSIQTYYTGTSRGMSPAISIKPFIPELKTNLVISTTKRMYNLVLEAKVNSYAPVISFEYPKEIEIAKQKERSLKAQETKVNVNNLNFEYTWNKNKETWSPVQIFDDGEQTFIVMGEKVKATELPILFIKDEQTGEGASVRHRYDPETRYYTVDRLFKQAYLRYGEKEIIIKRKGSFIKSPNDHISVSI</sequence>
<name>A0A0D6GM37_FUSNP</name>
<organism evidence="5 7">
    <name type="scientific">Fusobacterium nucleatum subsp. polymorphum</name>
    <name type="common">Fusobacterium polymorphum</name>
    <dbReference type="NCBI Taxonomy" id="76857"/>
    <lineage>
        <taxon>Bacteria</taxon>
        <taxon>Fusobacteriati</taxon>
        <taxon>Fusobacteriota</taxon>
        <taxon>Fusobacteriia</taxon>
        <taxon>Fusobacteriales</taxon>
        <taxon>Fusobacteriaceae</taxon>
        <taxon>Fusobacterium</taxon>
    </lineage>
</organism>
<reference evidence="4 6" key="1">
    <citation type="submission" date="2015-11" db="EMBL/GenBank/DDBJ databases">
        <authorList>
            <person name="Kook J.-K."/>
            <person name="Park S.-N."/>
            <person name="Lim Y.K."/>
            <person name="Jo E."/>
        </authorList>
    </citation>
    <scope>NUCLEOTIDE SEQUENCE [LARGE SCALE GENOMIC DNA]</scope>
    <source>
        <strain evidence="4 6">ChDC F306</strain>
    </source>
</reference>
<dbReference type="Gene3D" id="2.60.40.2500">
    <property type="match status" value="1"/>
</dbReference>
<dbReference type="Proteomes" id="UP000197638">
    <property type="component" value="Chromosome"/>
</dbReference>
<dbReference type="RefSeq" id="WP_005898519.1">
    <property type="nucleotide sequence ID" value="NZ_CP013121.1"/>
</dbReference>
<dbReference type="GeneID" id="45635469"/>
<evidence type="ECO:0000313" key="5">
    <source>
        <dbReference type="EMBL" id="ASG29592.1"/>
    </source>
</evidence>
<evidence type="ECO:0000256" key="1">
    <source>
        <dbReference type="ARBA" id="ARBA00006135"/>
    </source>
</evidence>
<dbReference type="Pfam" id="PF03524">
    <property type="entry name" value="CagX"/>
    <property type="match status" value="1"/>
</dbReference>
<accession>A0A0D6GM37</accession>
<evidence type="ECO:0000256" key="2">
    <source>
        <dbReference type="ARBA" id="ARBA00022729"/>
    </source>
</evidence>
<dbReference type="EMBL" id="CP013121">
    <property type="protein sequence ID" value="ALM94209.1"/>
    <property type="molecule type" value="Genomic_DNA"/>
</dbReference>
<dbReference type="CDD" id="cd06911">
    <property type="entry name" value="VirB9_CagX_TrbG"/>
    <property type="match status" value="1"/>
</dbReference>
<keyword evidence="2 3" id="KW-0732">Signal</keyword>
<dbReference type="KEGG" id="fpol:ERS445057_01702"/>
<dbReference type="InterPro" id="IPR038161">
    <property type="entry name" value="VirB9/CagX/TrbG_C_sf"/>
</dbReference>
<dbReference type="Proteomes" id="UP000067061">
    <property type="component" value="Chromosome"/>
</dbReference>
<comment type="similarity">
    <text evidence="1">Belongs to the TrbG/VirB9 family.</text>
</comment>
<evidence type="ECO:0000313" key="7">
    <source>
        <dbReference type="Proteomes" id="UP000197638"/>
    </source>
</evidence>
<feature type="signal peptide" evidence="3">
    <location>
        <begin position="1"/>
        <end position="20"/>
    </location>
</feature>
<evidence type="ECO:0000256" key="3">
    <source>
        <dbReference type="SAM" id="SignalP"/>
    </source>
</evidence>
<dbReference type="EMBL" id="CP022123">
    <property type="protein sequence ID" value="ASG29592.1"/>
    <property type="molecule type" value="Genomic_DNA"/>
</dbReference>
<proteinExistence type="inferred from homology"/>
<evidence type="ECO:0000313" key="6">
    <source>
        <dbReference type="Proteomes" id="UP000067061"/>
    </source>
</evidence>
<protein>
    <submittedName>
        <fullName evidence="5">Conjugal transfer protein TrbG</fullName>
    </submittedName>
</protein>
<evidence type="ECO:0000313" key="4">
    <source>
        <dbReference type="EMBL" id="ALM94209.1"/>
    </source>
</evidence>
<dbReference type="InterPro" id="IPR033645">
    <property type="entry name" value="VirB9/CagX/TrbG_C"/>
</dbReference>
<feature type="chain" id="PRO_5014223154" evidence="3">
    <location>
        <begin position="21"/>
        <end position="278"/>
    </location>
</feature>